<proteinExistence type="predicted"/>
<protein>
    <submittedName>
        <fullName evidence="3">NADPH-dependent ferric siderophore reductase</fullName>
    </submittedName>
</protein>
<dbReference type="PANTHER" id="PTHR30157:SF0">
    <property type="entry name" value="NADPH-DEPENDENT FERRIC-CHELATE REDUCTASE"/>
    <property type="match status" value="1"/>
</dbReference>
<comment type="caution">
    <text evidence="3">The sequence shown here is derived from an EMBL/GenBank/DDBJ whole genome shotgun (WGS) entry which is preliminary data.</text>
</comment>
<dbReference type="OrthoDB" id="3291337at2"/>
<keyword evidence="4" id="KW-1185">Reference proteome</keyword>
<feature type="region of interest" description="Disordered" evidence="1">
    <location>
        <begin position="1"/>
        <end position="33"/>
    </location>
</feature>
<dbReference type="Gene3D" id="2.40.30.10">
    <property type="entry name" value="Translation factors"/>
    <property type="match status" value="1"/>
</dbReference>
<accession>A0A660CGQ2</accession>
<dbReference type="InterPro" id="IPR039261">
    <property type="entry name" value="FNR_nucleotide-bd"/>
</dbReference>
<dbReference type="RefSeq" id="WP_084705945.1">
    <property type="nucleotide sequence ID" value="NZ_JOIJ01000013.1"/>
</dbReference>
<dbReference type="SUPFAM" id="SSF63380">
    <property type="entry name" value="Riboflavin synthase domain-like"/>
    <property type="match status" value="1"/>
</dbReference>
<feature type="domain" description="FAD-binding FR-type" evidence="2">
    <location>
        <begin position="35"/>
        <end position="167"/>
    </location>
</feature>
<dbReference type="InterPro" id="IPR039374">
    <property type="entry name" value="SIP_fam"/>
</dbReference>
<name>A0A660CGQ2_9PSEU</name>
<dbReference type="AlphaFoldDB" id="A0A660CGQ2"/>
<dbReference type="Proteomes" id="UP000317303">
    <property type="component" value="Unassembled WGS sequence"/>
</dbReference>
<dbReference type="InterPro" id="IPR017927">
    <property type="entry name" value="FAD-bd_FR_type"/>
</dbReference>
<dbReference type="CDD" id="cd06193">
    <property type="entry name" value="siderophore_interacting"/>
    <property type="match status" value="1"/>
</dbReference>
<evidence type="ECO:0000259" key="2">
    <source>
        <dbReference type="PROSITE" id="PS51384"/>
    </source>
</evidence>
<evidence type="ECO:0000313" key="4">
    <source>
        <dbReference type="Proteomes" id="UP000317303"/>
    </source>
</evidence>
<dbReference type="EMBL" id="VLJV01000001">
    <property type="protein sequence ID" value="TWH22526.1"/>
    <property type="molecule type" value="Genomic_DNA"/>
</dbReference>
<dbReference type="InterPro" id="IPR013113">
    <property type="entry name" value="SIP_FAD-bd"/>
</dbReference>
<dbReference type="PANTHER" id="PTHR30157">
    <property type="entry name" value="FERRIC REDUCTASE, NADPH-DEPENDENT"/>
    <property type="match status" value="1"/>
</dbReference>
<feature type="compositionally biased region" description="Polar residues" evidence="1">
    <location>
        <begin position="1"/>
        <end position="10"/>
    </location>
</feature>
<evidence type="ECO:0000256" key="1">
    <source>
        <dbReference type="SAM" id="MobiDB-lite"/>
    </source>
</evidence>
<organism evidence="3 4">
    <name type="scientific">Prauserella rugosa</name>
    <dbReference type="NCBI Taxonomy" id="43354"/>
    <lineage>
        <taxon>Bacteria</taxon>
        <taxon>Bacillati</taxon>
        <taxon>Actinomycetota</taxon>
        <taxon>Actinomycetes</taxon>
        <taxon>Pseudonocardiales</taxon>
        <taxon>Pseudonocardiaceae</taxon>
        <taxon>Prauserella</taxon>
    </lineage>
</organism>
<gene>
    <name evidence="3" type="ORF">JD82_04407</name>
</gene>
<evidence type="ECO:0000313" key="3">
    <source>
        <dbReference type="EMBL" id="TWH22526.1"/>
    </source>
</evidence>
<dbReference type="InterPro" id="IPR007037">
    <property type="entry name" value="SIP_rossman_dom"/>
</dbReference>
<dbReference type="Pfam" id="PF08021">
    <property type="entry name" value="FAD_binding_9"/>
    <property type="match status" value="1"/>
</dbReference>
<dbReference type="Gene3D" id="3.40.50.80">
    <property type="entry name" value="Nucleotide-binding domain of ferredoxin-NADP reductase (FNR) module"/>
    <property type="match status" value="1"/>
</dbReference>
<dbReference type="PROSITE" id="PS51384">
    <property type="entry name" value="FAD_FR"/>
    <property type="match status" value="1"/>
</dbReference>
<dbReference type="InterPro" id="IPR017938">
    <property type="entry name" value="Riboflavin_synthase-like_b-brl"/>
</dbReference>
<dbReference type="GO" id="GO:0016491">
    <property type="term" value="F:oxidoreductase activity"/>
    <property type="evidence" value="ECO:0007669"/>
    <property type="project" value="InterPro"/>
</dbReference>
<reference evidence="3 4" key="1">
    <citation type="submission" date="2019-07" db="EMBL/GenBank/DDBJ databases">
        <title>R&amp;d 2014.</title>
        <authorList>
            <person name="Klenk H.-P."/>
        </authorList>
    </citation>
    <scope>NUCLEOTIDE SEQUENCE [LARGE SCALE GENOMIC DNA]</scope>
    <source>
        <strain evidence="3 4">DSM 43194</strain>
    </source>
</reference>
<feature type="compositionally biased region" description="Basic and acidic residues" evidence="1">
    <location>
        <begin position="16"/>
        <end position="33"/>
    </location>
</feature>
<sequence length="305" mass="33768">MTVVRETQVQELGVRSSRERAQESRGADNGREPRLAYRRLTVAAVRPLTPHLVRVTFTGDDLRGFTPCAPDQYVKVFFPHAGRTRPEMPPPVDGDVLSWYRTYLAMPDDVRPPMRTYTVRVFRPDAGELDIDFVLHPDGGPASTWATRAVPGAEVALMGPHGIYAVPEHATWQLLVGDESAIPAIAAILEHLPASTCARVFIEVGDPHDRLDLRCAAGDVDVRWVTRRGGHGEAVLDEVRAATLPDGTPYAWLAGEADMVKFARRHLVRERGVDKRAISFTGYWRRGRSEEEVGRESLAESAATS</sequence>
<dbReference type="Pfam" id="PF04954">
    <property type="entry name" value="SIP"/>
    <property type="match status" value="1"/>
</dbReference>